<feature type="chain" id="PRO_5024437207" evidence="1">
    <location>
        <begin position="22"/>
        <end position="108"/>
    </location>
</feature>
<evidence type="ECO:0000256" key="1">
    <source>
        <dbReference type="SAM" id="SignalP"/>
    </source>
</evidence>
<protein>
    <submittedName>
        <fullName evidence="2">Uncharacterized protein</fullName>
    </submittedName>
</protein>
<dbReference type="Proteomes" id="UP000324767">
    <property type="component" value="Unassembled WGS sequence"/>
</dbReference>
<feature type="signal peptide" evidence="1">
    <location>
        <begin position="1"/>
        <end position="21"/>
    </location>
</feature>
<comment type="caution">
    <text evidence="2">The sequence shown here is derived from an EMBL/GenBank/DDBJ whole genome shotgun (WGS) entry which is preliminary data.</text>
</comment>
<keyword evidence="1" id="KW-0732">Signal</keyword>
<evidence type="ECO:0000313" key="3">
    <source>
        <dbReference type="Proteomes" id="UP000324767"/>
    </source>
</evidence>
<dbReference type="EMBL" id="VXIT01000023">
    <property type="protein sequence ID" value="KAA6406750.1"/>
    <property type="molecule type" value="Genomic_DNA"/>
</dbReference>
<reference evidence="2 3" key="1">
    <citation type="submission" date="2019-09" db="EMBL/GenBank/DDBJ databases">
        <title>The hologenome of the rock-dwelling lichen Lasallia pustulata.</title>
        <authorList>
            <person name="Greshake Tzovaras B."/>
            <person name="Segers F."/>
            <person name="Bicker A."/>
            <person name="Dal Grande F."/>
            <person name="Otte J."/>
            <person name="Hankeln T."/>
            <person name="Schmitt I."/>
            <person name="Ebersberger I."/>
        </authorList>
    </citation>
    <scope>NUCLEOTIDE SEQUENCE [LARGE SCALE GENOMIC DNA]</scope>
    <source>
        <strain evidence="2">A1-1</strain>
    </source>
</reference>
<gene>
    <name evidence="2" type="ORF">FRX48_09473</name>
</gene>
<dbReference type="AlphaFoldDB" id="A0A5M8PCU4"/>
<accession>A0A5M8PCU4</accession>
<proteinExistence type="predicted"/>
<organism evidence="2 3">
    <name type="scientific">Lasallia pustulata</name>
    <dbReference type="NCBI Taxonomy" id="136370"/>
    <lineage>
        <taxon>Eukaryota</taxon>
        <taxon>Fungi</taxon>
        <taxon>Dikarya</taxon>
        <taxon>Ascomycota</taxon>
        <taxon>Pezizomycotina</taxon>
        <taxon>Lecanoromycetes</taxon>
        <taxon>OSLEUM clade</taxon>
        <taxon>Umbilicariomycetidae</taxon>
        <taxon>Umbilicariales</taxon>
        <taxon>Umbilicariaceae</taxon>
        <taxon>Lasallia</taxon>
    </lineage>
</organism>
<sequence>MKWVRSGVLVTLLMGLVTVQGAATVGLRMLDECVVQRHSISLADILEVNTTRIDYLVKRGVKMMVNSMRIRFATSTRRYETPMRSTPPTDNCRQLKTLTKFASFMGGV</sequence>
<evidence type="ECO:0000313" key="2">
    <source>
        <dbReference type="EMBL" id="KAA6406750.1"/>
    </source>
</evidence>
<name>A0A5M8PCU4_9LECA</name>